<organism evidence="3 4">
    <name type="scientific">Campylobacter rectus</name>
    <name type="common">Wolinella recta</name>
    <dbReference type="NCBI Taxonomy" id="203"/>
    <lineage>
        <taxon>Bacteria</taxon>
        <taxon>Pseudomonadati</taxon>
        <taxon>Campylobacterota</taxon>
        <taxon>Epsilonproteobacteria</taxon>
        <taxon>Campylobacterales</taxon>
        <taxon>Campylobacteraceae</taxon>
        <taxon>Campylobacter</taxon>
    </lineage>
</organism>
<evidence type="ECO:0000256" key="1">
    <source>
        <dbReference type="SAM" id="Phobius"/>
    </source>
</evidence>
<dbReference type="InterPro" id="IPR040829">
    <property type="entry name" value="Cap16_NUDIX"/>
</dbReference>
<keyword evidence="1" id="KW-1133">Transmembrane helix</keyword>
<dbReference type="AlphaFoldDB" id="A0A6G5QQC6"/>
<dbReference type="Pfam" id="PF18167">
    <property type="entry name" value="Sa_NUDIX"/>
    <property type="match status" value="1"/>
</dbReference>
<dbReference type="EMBL" id="CP012543">
    <property type="protein sequence ID" value="QCD47821.1"/>
    <property type="molecule type" value="Genomic_DNA"/>
</dbReference>
<evidence type="ECO:0000259" key="2">
    <source>
        <dbReference type="Pfam" id="PF18167"/>
    </source>
</evidence>
<keyword evidence="1" id="KW-0812">Transmembrane</keyword>
<gene>
    <name evidence="3" type="ORF">CRECT_2225</name>
</gene>
<dbReference type="KEGG" id="crx:CRECT_2225"/>
<reference evidence="3 4" key="1">
    <citation type="submission" date="2016-07" db="EMBL/GenBank/DDBJ databases">
        <title>Comparative genomics of the Campylobacter concisus group.</title>
        <authorList>
            <person name="Miller W.G."/>
            <person name="Yee E."/>
            <person name="Chapman M.H."/>
            <person name="Huynh S."/>
            <person name="Bono J.L."/>
            <person name="On S.L.W."/>
            <person name="StLeger J."/>
            <person name="Foster G."/>
            <person name="Parker C.T."/>
        </authorList>
    </citation>
    <scope>NUCLEOTIDE SEQUENCE [LARGE SCALE GENOMIC DNA]</scope>
    <source>
        <strain evidence="3 4">ATCC 33238</strain>
    </source>
</reference>
<protein>
    <recommendedName>
        <fullName evidence="2">CD-NTase-associated protein 16 NUDIX domain-containing protein</fullName>
    </recommendedName>
</protein>
<accession>A0A6G5QQC6</accession>
<feature type="transmembrane region" description="Helical" evidence="1">
    <location>
        <begin position="6"/>
        <end position="25"/>
    </location>
</feature>
<keyword evidence="1" id="KW-0472">Membrane</keyword>
<sequence>MIENIGINLISSGICFLIGVFVANYRRIGLFVKSLIHWNKDIRFSIAYLYKIKIDNKYLLIKGNKIEQLQPVGGGVYKVYSSFNVIERKLNINFENERGFYEDGDLRFCTKGKNINKVLKWFKSRENREVAVYREFYEEIIKNNILPIKVLSDMSIEFLKQIRPKMTYSKHFKKNEILLFDIYEIHLTDKYREILCEYIEKENDLIKLVDREDIEKECVDISGKSFKIGAHSQYII</sequence>
<name>A0A6G5QQC6_CAMRE</name>
<dbReference type="Proteomes" id="UP000502377">
    <property type="component" value="Chromosome"/>
</dbReference>
<dbReference type="RefSeq" id="WP_002946159.1">
    <property type="nucleotide sequence ID" value="NZ_CP012543.1"/>
</dbReference>
<evidence type="ECO:0000313" key="4">
    <source>
        <dbReference type="Proteomes" id="UP000502377"/>
    </source>
</evidence>
<feature type="domain" description="CD-NTase-associated protein 16 NUDIX" evidence="2">
    <location>
        <begin position="41"/>
        <end position="236"/>
    </location>
</feature>
<evidence type="ECO:0000313" key="3">
    <source>
        <dbReference type="EMBL" id="QCD47821.1"/>
    </source>
</evidence>
<proteinExistence type="predicted"/>